<keyword evidence="1" id="KW-0812">Transmembrane</keyword>
<keyword evidence="1" id="KW-1133">Transmembrane helix</keyword>
<name>A0ABX8E876_9SPHN</name>
<feature type="transmembrane region" description="Helical" evidence="1">
    <location>
        <begin position="48"/>
        <end position="68"/>
    </location>
</feature>
<protein>
    <submittedName>
        <fullName evidence="2">CPBP family intramembrane metalloprotease</fullName>
    </submittedName>
</protein>
<dbReference type="GO" id="GO:0008237">
    <property type="term" value="F:metallopeptidase activity"/>
    <property type="evidence" value="ECO:0007669"/>
    <property type="project" value="UniProtKB-KW"/>
</dbReference>
<proteinExistence type="predicted"/>
<keyword evidence="2" id="KW-0482">Metalloprotease</keyword>
<keyword evidence="1" id="KW-0472">Membrane</keyword>
<keyword evidence="3" id="KW-1185">Reference proteome</keyword>
<feature type="transmembrane region" description="Helical" evidence="1">
    <location>
        <begin position="6"/>
        <end position="27"/>
    </location>
</feature>
<reference evidence="2 3" key="1">
    <citation type="journal article" date="2021" name="Int. J. Syst. Evol. Microbiol.">
        <title>Novosphingobium decolorationis sp. nov., an aniline blue-decolourizing bacterium isolated from East Pacific sediment.</title>
        <authorList>
            <person name="Chen X."/>
            <person name="Dong B."/>
            <person name="Chen T."/>
            <person name="Ren N."/>
            <person name="Wang J."/>
            <person name="Xu Y."/>
            <person name="Yang J."/>
            <person name="Zhu S."/>
            <person name="Chen J."/>
        </authorList>
    </citation>
    <scope>NUCLEOTIDE SEQUENCE [LARGE SCALE GENOMIC DNA]</scope>
    <source>
        <strain evidence="2 3">502str22</strain>
    </source>
</reference>
<feature type="transmembrane region" description="Helical" evidence="1">
    <location>
        <begin position="195"/>
        <end position="215"/>
    </location>
</feature>
<dbReference type="RefSeq" id="WP_213500687.1">
    <property type="nucleotide sequence ID" value="NZ_CP054856.1"/>
</dbReference>
<feature type="transmembrane region" description="Helical" evidence="1">
    <location>
        <begin position="88"/>
        <end position="108"/>
    </location>
</feature>
<dbReference type="EMBL" id="CP054856">
    <property type="protein sequence ID" value="QVM84988.1"/>
    <property type="molecule type" value="Genomic_DNA"/>
</dbReference>
<feature type="transmembrane region" description="Helical" evidence="1">
    <location>
        <begin position="139"/>
        <end position="159"/>
    </location>
</feature>
<keyword evidence="2" id="KW-0645">Protease</keyword>
<accession>A0ABX8E876</accession>
<feature type="transmembrane region" description="Helical" evidence="1">
    <location>
        <begin position="171"/>
        <end position="189"/>
    </location>
</feature>
<feature type="transmembrane region" description="Helical" evidence="1">
    <location>
        <begin position="115"/>
        <end position="133"/>
    </location>
</feature>
<evidence type="ECO:0000313" key="2">
    <source>
        <dbReference type="EMBL" id="QVM84988.1"/>
    </source>
</evidence>
<dbReference type="Proteomes" id="UP000677126">
    <property type="component" value="Chromosome"/>
</dbReference>
<keyword evidence="2" id="KW-0378">Hydrolase</keyword>
<organism evidence="2 3">
    <name type="scientific">Novosphingobium decolorationis</name>
    <dbReference type="NCBI Taxonomy" id="2698673"/>
    <lineage>
        <taxon>Bacteria</taxon>
        <taxon>Pseudomonadati</taxon>
        <taxon>Pseudomonadota</taxon>
        <taxon>Alphaproteobacteria</taxon>
        <taxon>Sphingomonadales</taxon>
        <taxon>Sphingomonadaceae</taxon>
        <taxon>Novosphingobium</taxon>
    </lineage>
</organism>
<evidence type="ECO:0000256" key="1">
    <source>
        <dbReference type="SAM" id="Phobius"/>
    </source>
</evidence>
<evidence type="ECO:0000313" key="3">
    <source>
        <dbReference type="Proteomes" id="UP000677126"/>
    </source>
</evidence>
<gene>
    <name evidence="2" type="ORF">HT578_15965</name>
</gene>
<sequence>MTRPTVPLASAASPGIVAILADLARFVRRPRVLSPEGLRRLSSWKVLGVLYVLHVAVLLLITLPLTALLQSQLGLTPPDAFDQMPAGWLLPVTVIAAPIIEEMLFRGWQSGRPRALWLLGCGLLGAVVIAGQAHGLAPLWIAGLLLALGVVAGLGWFALRRRPAPTWFQRAYPAIYWLAALVFAGIHIFNYGNATALTALLVLPQLWAGIMLGYTRQRLGVGAGMLQHAGANAATMALALLAGM</sequence>